<dbReference type="InterPro" id="IPR042301">
    <property type="entry name" value="GH115_sf"/>
</dbReference>
<keyword evidence="3" id="KW-1185">Reference proteome</keyword>
<reference evidence="3" key="1">
    <citation type="journal article" date="2019" name="Int. J. Syst. Evol. Microbiol.">
        <title>The Global Catalogue of Microorganisms (GCM) 10K type strain sequencing project: providing services to taxonomists for standard genome sequencing and annotation.</title>
        <authorList>
            <consortium name="The Broad Institute Genomics Platform"/>
            <consortium name="The Broad Institute Genome Sequencing Center for Infectious Disease"/>
            <person name="Wu L."/>
            <person name="Ma J."/>
        </authorList>
    </citation>
    <scope>NUCLEOTIDE SEQUENCE [LARGE SCALE GENOMIC DNA]</scope>
    <source>
        <strain evidence="3">CGMCC 1.6964</strain>
    </source>
</reference>
<accession>A0ABQ2LBI5</accession>
<name>A0ABQ2LBI5_9BACL</name>
<dbReference type="InterPro" id="IPR031924">
    <property type="entry name" value="GH115"/>
</dbReference>
<evidence type="ECO:0000313" key="3">
    <source>
        <dbReference type="Proteomes" id="UP000606653"/>
    </source>
</evidence>
<sequence>MASSDRGSERSGYNLGTVLPGNGDKPFWEDDPEFDTPEKRGAQIGKVMQRQYDLVKKYVENPVCYAALYGEIAELYKEGHVRLPEETIRVWADNGYGCMVSRRRDQENLRIPSLPAAAENGLHGLYYHITFHDLQASNHLTMYTGSAEFLKKELETAFSAGADDYLLLNCGNIRLHVYPLDIVRVLWSEGQIDPPTHLRQFVMNYYSADYRSTGYDGLVELYQSYAEAALKSGPDADDIAGEQYYHHPARQIIGHWLQGKEHEPDRRLDWAVGTGTFAERIQRFERKLEPAAARWDAWLKRCDEVMDELDEPDRRRAADQLRIHGELHRSGSIGFYLLCRAYAEYRRQLTRRLSYWHRSRCGVIKKDWKR</sequence>
<comment type="caution">
    <text evidence="2">The sequence shown here is derived from an EMBL/GenBank/DDBJ whole genome shotgun (WGS) entry which is preliminary data.</text>
</comment>
<dbReference type="Proteomes" id="UP000606653">
    <property type="component" value="Unassembled WGS sequence"/>
</dbReference>
<evidence type="ECO:0000256" key="1">
    <source>
        <dbReference type="SAM" id="MobiDB-lite"/>
    </source>
</evidence>
<protein>
    <submittedName>
        <fullName evidence="2">Uncharacterized protein</fullName>
    </submittedName>
</protein>
<dbReference type="Pfam" id="PF15979">
    <property type="entry name" value="Glyco_hydro_115"/>
    <property type="match status" value="1"/>
</dbReference>
<gene>
    <name evidence="2" type="ORF">GCM10010969_36050</name>
</gene>
<dbReference type="Gene3D" id="3.20.20.520">
    <property type="entry name" value="Glycosyl hydrolase family 115"/>
    <property type="match status" value="1"/>
</dbReference>
<proteinExistence type="predicted"/>
<organism evidence="2 3">
    <name type="scientific">Saccharibacillus kuerlensis</name>
    <dbReference type="NCBI Taxonomy" id="459527"/>
    <lineage>
        <taxon>Bacteria</taxon>
        <taxon>Bacillati</taxon>
        <taxon>Bacillota</taxon>
        <taxon>Bacilli</taxon>
        <taxon>Bacillales</taxon>
        <taxon>Paenibacillaceae</taxon>
        <taxon>Saccharibacillus</taxon>
    </lineage>
</organism>
<dbReference type="EMBL" id="BMLN01000013">
    <property type="protein sequence ID" value="GGO07533.1"/>
    <property type="molecule type" value="Genomic_DNA"/>
</dbReference>
<evidence type="ECO:0000313" key="2">
    <source>
        <dbReference type="EMBL" id="GGO07533.1"/>
    </source>
</evidence>
<feature type="region of interest" description="Disordered" evidence="1">
    <location>
        <begin position="1"/>
        <end position="40"/>
    </location>
</feature>